<dbReference type="PANTHER" id="PTHR30055">
    <property type="entry name" value="HTH-TYPE TRANSCRIPTIONAL REGULATOR RUTR"/>
    <property type="match status" value="1"/>
</dbReference>
<evidence type="ECO:0000256" key="4">
    <source>
        <dbReference type="PROSITE-ProRule" id="PRU00335"/>
    </source>
</evidence>
<organism evidence="6 7">
    <name type="scientific">Streptomyces sirii</name>
    <dbReference type="NCBI Taxonomy" id="3127701"/>
    <lineage>
        <taxon>Bacteria</taxon>
        <taxon>Bacillati</taxon>
        <taxon>Actinomycetota</taxon>
        <taxon>Actinomycetes</taxon>
        <taxon>Kitasatosporales</taxon>
        <taxon>Streptomycetaceae</taxon>
        <taxon>Streptomyces</taxon>
    </lineage>
</organism>
<gene>
    <name evidence="6" type="ORF">WAB15_04865</name>
</gene>
<dbReference type="InterPro" id="IPR036271">
    <property type="entry name" value="Tet_transcr_reg_TetR-rel_C_sf"/>
</dbReference>
<reference evidence="6 7" key="1">
    <citation type="submission" date="2024-03" db="EMBL/GenBank/DDBJ databases">
        <title>The complete genome of Streptomyces sirii sp.nov.</title>
        <authorList>
            <person name="Zakalyukina Y.V."/>
            <person name="Belik A.R."/>
            <person name="Biryukov M.V."/>
            <person name="Baturina O.A."/>
            <person name="Kabilov M.R."/>
        </authorList>
    </citation>
    <scope>NUCLEOTIDE SEQUENCE [LARGE SCALE GENOMIC DNA]</scope>
    <source>
        <strain evidence="6 7">BP-8</strain>
    </source>
</reference>
<protein>
    <submittedName>
        <fullName evidence="6">TetR family transcriptional regulator</fullName>
    </submittedName>
</protein>
<keyword evidence="3" id="KW-0804">Transcription</keyword>
<accession>A0ABZ2QM73</accession>
<dbReference type="Gene3D" id="1.10.357.10">
    <property type="entry name" value="Tetracycline Repressor, domain 2"/>
    <property type="match status" value="1"/>
</dbReference>
<feature type="DNA-binding region" description="H-T-H motif" evidence="4">
    <location>
        <begin position="32"/>
        <end position="51"/>
    </location>
</feature>
<sequence length="208" mass="21488">MSPRGVAIPDPRERLFAAAERVLSREGPAALTSRAITTEAGCAKGLLHAHFDGLDEFVAELALDRLARTAREAAELPGRAGRATVAGNLVTVALALLGSLEPAVIGLAMTRSGAALRIRRALEAGAPGFTAMQDAITAYLDAERRLGRLADGTDTATVALALVGTLHHLLMTGWADAPHPREPAERLIALLIGSGPGDAEGARTTPPG</sequence>
<keyword evidence="1" id="KW-0805">Transcription regulation</keyword>
<dbReference type="RefSeq" id="WP_407285453.1">
    <property type="nucleotide sequence ID" value="NZ_CP147982.1"/>
</dbReference>
<evidence type="ECO:0000313" key="6">
    <source>
        <dbReference type="EMBL" id="WXK75349.1"/>
    </source>
</evidence>
<dbReference type="PROSITE" id="PS50977">
    <property type="entry name" value="HTH_TETR_2"/>
    <property type="match status" value="1"/>
</dbReference>
<dbReference type="PANTHER" id="PTHR30055:SF238">
    <property type="entry name" value="MYCOFACTOCIN BIOSYNTHESIS TRANSCRIPTIONAL REGULATOR MFTR-RELATED"/>
    <property type="match status" value="1"/>
</dbReference>
<dbReference type="SUPFAM" id="SSF46689">
    <property type="entry name" value="Homeodomain-like"/>
    <property type="match status" value="1"/>
</dbReference>
<evidence type="ECO:0000256" key="3">
    <source>
        <dbReference type="ARBA" id="ARBA00023163"/>
    </source>
</evidence>
<dbReference type="Proteomes" id="UP001626628">
    <property type="component" value="Chromosome"/>
</dbReference>
<dbReference type="InterPro" id="IPR001647">
    <property type="entry name" value="HTH_TetR"/>
</dbReference>
<dbReference type="Pfam" id="PF00440">
    <property type="entry name" value="TetR_N"/>
    <property type="match status" value="1"/>
</dbReference>
<name>A0ABZ2QM73_9ACTN</name>
<dbReference type="InterPro" id="IPR050109">
    <property type="entry name" value="HTH-type_TetR-like_transc_reg"/>
</dbReference>
<feature type="domain" description="HTH tetR-type" evidence="5">
    <location>
        <begin position="9"/>
        <end position="69"/>
    </location>
</feature>
<dbReference type="SUPFAM" id="SSF48498">
    <property type="entry name" value="Tetracyclin repressor-like, C-terminal domain"/>
    <property type="match status" value="1"/>
</dbReference>
<evidence type="ECO:0000259" key="5">
    <source>
        <dbReference type="PROSITE" id="PS50977"/>
    </source>
</evidence>
<keyword evidence="2 4" id="KW-0238">DNA-binding</keyword>
<keyword evidence="7" id="KW-1185">Reference proteome</keyword>
<evidence type="ECO:0000256" key="2">
    <source>
        <dbReference type="ARBA" id="ARBA00023125"/>
    </source>
</evidence>
<evidence type="ECO:0000256" key="1">
    <source>
        <dbReference type="ARBA" id="ARBA00023015"/>
    </source>
</evidence>
<dbReference type="EMBL" id="CP147982">
    <property type="protein sequence ID" value="WXK75349.1"/>
    <property type="molecule type" value="Genomic_DNA"/>
</dbReference>
<proteinExistence type="predicted"/>
<evidence type="ECO:0000313" key="7">
    <source>
        <dbReference type="Proteomes" id="UP001626628"/>
    </source>
</evidence>
<dbReference type="InterPro" id="IPR009057">
    <property type="entry name" value="Homeodomain-like_sf"/>
</dbReference>